<dbReference type="RefSeq" id="WP_022513711.1">
    <property type="nucleotide sequence ID" value="NZ_CP017037.1"/>
</dbReference>
<name>A0A1B3WF11_9FIRM</name>
<dbReference type="STRING" id="39950.BCB69_06095"/>
<dbReference type="InterPro" id="IPR007712">
    <property type="entry name" value="RelE/ParE_toxin"/>
</dbReference>
<dbReference type="PANTHER" id="PTHR35601">
    <property type="entry name" value="TOXIN RELE"/>
    <property type="match status" value="1"/>
</dbReference>
<gene>
    <name evidence="3" type="ORF">BCB69_06095</name>
</gene>
<dbReference type="Proteomes" id="UP000094757">
    <property type="component" value="Chromosome"/>
</dbReference>
<accession>A0A1B3WF11</accession>
<dbReference type="AlphaFoldDB" id="A0A1B3WF11"/>
<sequence>MYSVVFEKQAIKQLSKISKIGQLQIKKLITKIENAENPRYIGKALTHNLKGFWRYRAGDYRVICEIKDDKCIVVVINIGNRREIYDRV</sequence>
<evidence type="ECO:0000256" key="1">
    <source>
        <dbReference type="ARBA" id="ARBA00006226"/>
    </source>
</evidence>
<evidence type="ECO:0000313" key="4">
    <source>
        <dbReference type="Proteomes" id="UP000094757"/>
    </source>
</evidence>
<comment type="similarity">
    <text evidence="1">Belongs to the RelE toxin family.</text>
</comment>
<protein>
    <submittedName>
        <fullName evidence="3">Addiction module toxin RelE</fullName>
    </submittedName>
</protein>
<organism evidence="3 4">
    <name type="scientific">Dialister pneumosintes</name>
    <dbReference type="NCBI Taxonomy" id="39950"/>
    <lineage>
        <taxon>Bacteria</taxon>
        <taxon>Bacillati</taxon>
        <taxon>Bacillota</taxon>
        <taxon>Negativicutes</taxon>
        <taxon>Veillonellales</taxon>
        <taxon>Veillonellaceae</taxon>
        <taxon>Dialister</taxon>
    </lineage>
</organism>
<keyword evidence="2" id="KW-1277">Toxin-antitoxin system</keyword>
<dbReference type="SUPFAM" id="SSF143011">
    <property type="entry name" value="RelE-like"/>
    <property type="match status" value="1"/>
</dbReference>
<dbReference type="KEGG" id="dpn:BCB69_06095"/>
<reference evidence="4" key="1">
    <citation type="submission" date="2016-08" db="EMBL/GenBank/DDBJ databases">
        <authorList>
            <person name="Holder M.E."/>
            <person name="Ajami N.J."/>
            <person name="Petrosino J.F."/>
        </authorList>
    </citation>
    <scope>NUCLEOTIDE SEQUENCE [LARGE SCALE GENOMIC DNA]</scope>
    <source>
        <strain evidence="4">F0677</strain>
    </source>
</reference>
<dbReference type="NCBIfam" id="TIGR02385">
    <property type="entry name" value="RelE_StbE"/>
    <property type="match status" value="1"/>
</dbReference>
<dbReference type="Gene3D" id="3.30.2310.20">
    <property type="entry name" value="RelE-like"/>
    <property type="match status" value="1"/>
</dbReference>
<dbReference type="PANTHER" id="PTHR35601:SF1">
    <property type="entry name" value="TOXIN RELE"/>
    <property type="match status" value="1"/>
</dbReference>
<dbReference type="EMBL" id="CP017037">
    <property type="protein sequence ID" value="AOH39553.1"/>
    <property type="molecule type" value="Genomic_DNA"/>
</dbReference>
<proteinExistence type="inferred from homology"/>
<dbReference type="Pfam" id="PF05016">
    <property type="entry name" value="ParE_toxin"/>
    <property type="match status" value="1"/>
</dbReference>
<evidence type="ECO:0000256" key="2">
    <source>
        <dbReference type="ARBA" id="ARBA00022649"/>
    </source>
</evidence>
<evidence type="ECO:0000313" key="3">
    <source>
        <dbReference type="EMBL" id="AOH39553.1"/>
    </source>
</evidence>
<dbReference type="InterPro" id="IPR035093">
    <property type="entry name" value="RelE/ParE_toxin_dom_sf"/>
</dbReference>